<evidence type="ECO:0000256" key="1">
    <source>
        <dbReference type="ARBA" id="ARBA00023015"/>
    </source>
</evidence>
<dbReference type="GO" id="GO:0001228">
    <property type="term" value="F:DNA-binding transcription activator activity, RNA polymerase II-specific"/>
    <property type="evidence" value="ECO:0007669"/>
    <property type="project" value="TreeGrafter"/>
</dbReference>
<dbReference type="GeneID" id="25278187"/>
<evidence type="ECO:0000313" key="8">
    <source>
        <dbReference type="Proteomes" id="UP000027920"/>
    </source>
</evidence>
<name>A0A072PP64_9EURO</name>
<dbReference type="PROSITE" id="PS00463">
    <property type="entry name" value="ZN2_CY6_FUNGAL_1"/>
    <property type="match status" value="1"/>
</dbReference>
<evidence type="ECO:0000256" key="4">
    <source>
        <dbReference type="ARBA" id="ARBA00023242"/>
    </source>
</evidence>
<reference evidence="7 8" key="1">
    <citation type="submission" date="2013-03" db="EMBL/GenBank/DDBJ databases">
        <title>The Genome Sequence of Exophiala aquamarina CBS 119918.</title>
        <authorList>
            <consortium name="The Broad Institute Genomics Platform"/>
            <person name="Cuomo C."/>
            <person name="de Hoog S."/>
            <person name="Gorbushina A."/>
            <person name="Walker B."/>
            <person name="Young S.K."/>
            <person name="Zeng Q."/>
            <person name="Gargeya S."/>
            <person name="Fitzgerald M."/>
            <person name="Haas B."/>
            <person name="Abouelleil A."/>
            <person name="Allen A.W."/>
            <person name="Alvarado L."/>
            <person name="Arachchi H.M."/>
            <person name="Berlin A.M."/>
            <person name="Chapman S.B."/>
            <person name="Gainer-Dewar J."/>
            <person name="Goldberg J."/>
            <person name="Griggs A."/>
            <person name="Gujja S."/>
            <person name="Hansen M."/>
            <person name="Howarth C."/>
            <person name="Imamovic A."/>
            <person name="Ireland A."/>
            <person name="Larimer J."/>
            <person name="McCowan C."/>
            <person name="Murphy C."/>
            <person name="Pearson M."/>
            <person name="Poon T.W."/>
            <person name="Priest M."/>
            <person name="Roberts A."/>
            <person name="Saif S."/>
            <person name="Shea T."/>
            <person name="Sisk P."/>
            <person name="Sykes S."/>
            <person name="Wortman J."/>
            <person name="Nusbaum C."/>
            <person name="Birren B."/>
        </authorList>
    </citation>
    <scope>NUCLEOTIDE SEQUENCE [LARGE SCALE GENOMIC DNA]</scope>
    <source>
        <strain evidence="7 8">CBS 119918</strain>
    </source>
</reference>
<evidence type="ECO:0000313" key="7">
    <source>
        <dbReference type="EMBL" id="KEF61681.1"/>
    </source>
</evidence>
<keyword evidence="4" id="KW-0539">Nucleus</keyword>
<feature type="compositionally biased region" description="Low complexity" evidence="5">
    <location>
        <begin position="72"/>
        <end position="85"/>
    </location>
</feature>
<evidence type="ECO:0000256" key="3">
    <source>
        <dbReference type="ARBA" id="ARBA00023163"/>
    </source>
</evidence>
<keyword evidence="1" id="KW-0805">Transcription regulation</keyword>
<gene>
    <name evidence="7" type="ORF">A1O9_03249</name>
</gene>
<dbReference type="PANTHER" id="PTHR47784">
    <property type="entry name" value="STEROL UPTAKE CONTROL PROTEIN 2"/>
    <property type="match status" value="1"/>
</dbReference>
<protein>
    <recommendedName>
        <fullName evidence="6">Zn(2)-C6 fungal-type domain-containing protein</fullName>
    </recommendedName>
</protein>
<dbReference type="PANTHER" id="PTHR47784:SF4">
    <property type="entry name" value="ZN(II)2CYS6 TRANSCRIPTION FACTOR (EUROFUNG)"/>
    <property type="match status" value="1"/>
</dbReference>
<keyword evidence="2" id="KW-0238">DNA-binding</keyword>
<dbReference type="SUPFAM" id="SSF57701">
    <property type="entry name" value="Zn2/Cys6 DNA-binding domain"/>
    <property type="match status" value="1"/>
</dbReference>
<dbReference type="VEuPathDB" id="FungiDB:A1O9_03249"/>
<dbReference type="GO" id="GO:0003677">
    <property type="term" value="F:DNA binding"/>
    <property type="evidence" value="ECO:0007669"/>
    <property type="project" value="UniProtKB-KW"/>
</dbReference>
<dbReference type="PROSITE" id="PS50048">
    <property type="entry name" value="ZN2_CY6_FUNGAL_2"/>
    <property type="match status" value="1"/>
</dbReference>
<dbReference type="Proteomes" id="UP000027920">
    <property type="component" value="Unassembled WGS sequence"/>
</dbReference>
<evidence type="ECO:0000256" key="5">
    <source>
        <dbReference type="SAM" id="MobiDB-lite"/>
    </source>
</evidence>
<evidence type="ECO:0000259" key="6">
    <source>
        <dbReference type="PROSITE" id="PS50048"/>
    </source>
</evidence>
<dbReference type="Gene3D" id="4.10.240.10">
    <property type="entry name" value="Zn(2)-C6 fungal-type DNA-binding domain"/>
    <property type="match status" value="1"/>
</dbReference>
<accession>A0A072PP64</accession>
<dbReference type="HOGENOM" id="CLU_024934_2_0_1"/>
<dbReference type="InterPro" id="IPR001138">
    <property type="entry name" value="Zn2Cys6_DnaBD"/>
</dbReference>
<proteinExistence type="predicted"/>
<dbReference type="AlphaFoldDB" id="A0A072PP64"/>
<dbReference type="RefSeq" id="XP_013264271.1">
    <property type="nucleotide sequence ID" value="XM_013408817.1"/>
</dbReference>
<organism evidence="7 8">
    <name type="scientific">Exophiala aquamarina CBS 119918</name>
    <dbReference type="NCBI Taxonomy" id="1182545"/>
    <lineage>
        <taxon>Eukaryota</taxon>
        <taxon>Fungi</taxon>
        <taxon>Dikarya</taxon>
        <taxon>Ascomycota</taxon>
        <taxon>Pezizomycotina</taxon>
        <taxon>Eurotiomycetes</taxon>
        <taxon>Chaetothyriomycetidae</taxon>
        <taxon>Chaetothyriales</taxon>
        <taxon>Herpotrichiellaceae</taxon>
        <taxon>Exophiala</taxon>
    </lineage>
</organism>
<dbReference type="SMART" id="SM00066">
    <property type="entry name" value="GAL4"/>
    <property type="match status" value="1"/>
</dbReference>
<dbReference type="STRING" id="1182545.A0A072PP64"/>
<sequence length="398" mass="44625">MPRRSTPKSRAGCETCKRRHLKCDEARPVCGKCAFSKRECIYTTISSQRAPVAPSPRTDQASCLHKQSLPRSPGSPSNLAGSLSPLPPGSSGLGSNVDHIELFYLFITTTCMTIAIDPLQIQLYRRIIIERSFKQHFLMDQLLALSACHMTLQRPHATAHYLNIAANQQAAALAGYRDILCRIDGSNCLDILLFSHLIALHVFWDIFTQQPQTDFGSFLEKLVGCIRLLRGINVVIHSWFETLVKSEIGPILVASEEHQQSPKESRDECGLLRAMLDSADLSASSIQTCLASLEVLQSTFDSENMLDEPSASTHQAFSWLVTLSEPFTELVDQRKPEALVILAHYAVILHRRRQSWAIGQAGRRTLDQIRQYLGKRWDRWLEWPESVMQGANSGSSQR</sequence>
<comment type="caution">
    <text evidence="7">The sequence shown here is derived from an EMBL/GenBank/DDBJ whole genome shotgun (WGS) entry which is preliminary data.</text>
</comment>
<dbReference type="OrthoDB" id="4937900at2759"/>
<evidence type="ECO:0000256" key="2">
    <source>
        <dbReference type="ARBA" id="ARBA00023125"/>
    </source>
</evidence>
<dbReference type="Pfam" id="PF00172">
    <property type="entry name" value="Zn_clus"/>
    <property type="match status" value="1"/>
</dbReference>
<dbReference type="EMBL" id="AMGV01000002">
    <property type="protein sequence ID" value="KEF61681.1"/>
    <property type="molecule type" value="Genomic_DNA"/>
</dbReference>
<dbReference type="CDD" id="cd00067">
    <property type="entry name" value="GAL4"/>
    <property type="match status" value="1"/>
</dbReference>
<keyword evidence="8" id="KW-1185">Reference proteome</keyword>
<keyword evidence="3" id="KW-0804">Transcription</keyword>
<dbReference type="GO" id="GO:0008270">
    <property type="term" value="F:zinc ion binding"/>
    <property type="evidence" value="ECO:0007669"/>
    <property type="project" value="InterPro"/>
</dbReference>
<dbReference type="InterPro" id="IPR036864">
    <property type="entry name" value="Zn2-C6_fun-type_DNA-bd_sf"/>
</dbReference>
<dbReference type="InterPro" id="IPR053157">
    <property type="entry name" value="Sterol_Uptake_Regulator"/>
</dbReference>
<feature type="region of interest" description="Disordered" evidence="5">
    <location>
        <begin position="50"/>
        <end position="85"/>
    </location>
</feature>
<feature type="domain" description="Zn(2)-C6 fungal-type" evidence="6">
    <location>
        <begin position="12"/>
        <end position="42"/>
    </location>
</feature>